<feature type="compositionally biased region" description="Low complexity" evidence="1">
    <location>
        <begin position="18"/>
        <end position="35"/>
    </location>
</feature>
<organism evidence="2">
    <name type="scientific">Alexandrium catenella</name>
    <name type="common">Red tide dinoflagellate</name>
    <name type="synonym">Gonyaulax catenella</name>
    <dbReference type="NCBI Taxonomy" id="2925"/>
    <lineage>
        <taxon>Eukaryota</taxon>
        <taxon>Sar</taxon>
        <taxon>Alveolata</taxon>
        <taxon>Dinophyceae</taxon>
        <taxon>Gonyaulacales</taxon>
        <taxon>Pyrocystaceae</taxon>
        <taxon>Alexandrium</taxon>
    </lineage>
</organism>
<accession>A0A7S1L5J9</accession>
<dbReference type="EMBL" id="HBGE01007753">
    <property type="protein sequence ID" value="CAD9095120.1"/>
    <property type="molecule type" value="Transcribed_RNA"/>
</dbReference>
<feature type="region of interest" description="Disordered" evidence="1">
    <location>
        <begin position="1"/>
        <end position="35"/>
    </location>
</feature>
<evidence type="ECO:0000313" key="2">
    <source>
        <dbReference type="EMBL" id="CAD9095120.1"/>
    </source>
</evidence>
<gene>
    <name evidence="2" type="ORF">ACAT0790_LOCUS4664</name>
</gene>
<reference evidence="2" key="1">
    <citation type="submission" date="2021-01" db="EMBL/GenBank/DDBJ databases">
        <authorList>
            <person name="Corre E."/>
            <person name="Pelletier E."/>
            <person name="Niang G."/>
            <person name="Scheremetjew M."/>
            <person name="Finn R."/>
            <person name="Kale V."/>
            <person name="Holt S."/>
            <person name="Cochrane G."/>
            <person name="Meng A."/>
            <person name="Brown T."/>
            <person name="Cohen L."/>
        </authorList>
    </citation>
    <scope>NUCLEOTIDE SEQUENCE</scope>
    <source>
        <strain evidence="2">OF101</strain>
    </source>
</reference>
<sequence>MAAAGEDFKDRQKSKLEGMSSKTISGKSSSTSKAQTAKMTGAIKLDMAEEDTNYSGRLLIFDTDKTELGRVDLPSHYRQGHRECARFEPQVFKDYLTEKLGFTVLDVYYKVRDHKKGVLIIRYAKLGESDKAPRWPFVAGMKLFVHGEAGKYPLILQRSPSTTWSQTSTADSSNLGTGCAIM</sequence>
<name>A0A7S1L5J9_ALECA</name>
<dbReference type="AlphaFoldDB" id="A0A7S1L5J9"/>
<evidence type="ECO:0000256" key="1">
    <source>
        <dbReference type="SAM" id="MobiDB-lite"/>
    </source>
</evidence>
<protein>
    <submittedName>
        <fullName evidence="2">Uncharacterized protein</fullName>
    </submittedName>
</protein>
<proteinExistence type="predicted"/>
<feature type="compositionally biased region" description="Basic and acidic residues" evidence="1">
    <location>
        <begin position="1"/>
        <end position="16"/>
    </location>
</feature>